<evidence type="ECO:0000313" key="1">
    <source>
        <dbReference type="EMBL" id="OTA14171.1"/>
    </source>
</evidence>
<name>A0A1Y2S9F7_9GAMM</name>
<evidence type="ECO:0000313" key="2">
    <source>
        <dbReference type="Proteomes" id="UP000194350"/>
    </source>
</evidence>
<accession>A0A1Y2S9F7</accession>
<dbReference type="AlphaFoldDB" id="A0A1Y2S9F7"/>
<keyword evidence="2" id="KW-1185">Reference proteome</keyword>
<proteinExistence type="predicted"/>
<organism evidence="1 2">
    <name type="scientific">Xenorhabdus vietnamensis</name>
    <dbReference type="NCBI Taxonomy" id="351656"/>
    <lineage>
        <taxon>Bacteria</taxon>
        <taxon>Pseudomonadati</taxon>
        <taxon>Pseudomonadota</taxon>
        <taxon>Gammaproteobacteria</taxon>
        <taxon>Enterobacterales</taxon>
        <taxon>Morganellaceae</taxon>
        <taxon>Xenorhabdus</taxon>
    </lineage>
</organism>
<reference evidence="1 2" key="1">
    <citation type="submission" date="2016-10" db="EMBL/GenBank/DDBJ databases">
        <title>Systematic genetic and metabolomic analysis of Xenorhabdus and Photorhabdus spp., highlights the requirements for a dual symbiotic and pathogenic life style.</title>
        <authorList>
            <person name="Tobias N.J."/>
            <person name="Wolff H."/>
            <person name="Djahanschiri B."/>
            <person name="Pidot S.J."/>
            <person name="Stinear T.P."/>
            <person name="Ebersberger I."/>
            <person name="Bode H.B."/>
        </authorList>
    </citation>
    <scope>NUCLEOTIDE SEQUENCE [LARGE SCALE GENOMIC DNA]</scope>
    <source>
        <strain evidence="1 2">DSM 22392</strain>
    </source>
</reference>
<comment type="caution">
    <text evidence="1">The sequence shown here is derived from an EMBL/GenBank/DDBJ whole genome shotgun (WGS) entry which is preliminary data.</text>
</comment>
<sequence length="56" mass="6198">MKKYLLLCLVAGTTLLTSMQTYSYICLPFALSPITYGDCIAACLLLNPDKTVKYCL</sequence>
<protein>
    <submittedName>
        <fullName evidence="1">Uncharacterized protein</fullName>
    </submittedName>
</protein>
<dbReference type="EMBL" id="MUBJ01000046">
    <property type="protein sequence ID" value="OTA14171.1"/>
    <property type="molecule type" value="Genomic_DNA"/>
</dbReference>
<gene>
    <name evidence="1" type="ORF">Xvie_03949</name>
</gene>
<dbReference type="Proteomes" id="UP000194350">
    <property type="component" value="Unassembled WGS sequence"/>
</dbReference>